<evidence type="ECO:0008006" key="3">
    <source>
        <dbReference type="Google" id="ProtNLM"/>
    </source>
</evidence>
<dbReference type="Proteomes" id="UP001174314">
    <property type="component" value="Chromosome"/>
</dbReference>
<proteinExistence type="predicted"/>
<evidence type="ECO:0000313" key="1">
    <source>
        <dbReference type="EMBL" id="WPF24352.1"/>
    </source>
</evidence>
<name>A0AAU0PYJ1_9CORY</name>
<organism evidence="1 2">
    <name type="scientific">Corynebacterium pseudokroppenstedtii</name>
    <dbReference type="NCBI Taxonomy" id="2804917"/>
    <lineage>
        <taxon>Bacteria</taxon>
        <taxon>Bacillati</taxon>
        <taxon>Actinomycetota</taxon>
        <taxon>Actinomycetes</taxon>
        <taxon>Mycobacteriales</taxon>
        <taxon>Corynebacteriaceae</taxon>
        <taxon>Corynebacterium</taxon>
    </lineage>
</organism>
<reference evidence="1 2" key="1">
    <citation type="submission" date="2023-10" db="EMBL/GenBank/DDBJ databases">
        <title>complete genome sequence of Corynebacterium pseudokroppenstedtii P15-C1.</title>
        <authorList>
            <person name="Bruggemann H."/>
            <person name="Poehlein A."/>
        </authorList>
    </citation>
    <scope>NUCLEOTIDE SEQUENCE [LARGE SCALE GENOMIC DNA]</scope>
    <source>
        <strain evidence="1 2">P15_C1</strain>
    </source>
</reference>
<dbReference type="AlphaFoldDB" id="A0AAU0PYJ1"/>
<gene>
    <name evidence="1" type="ORF">Q0N40_07325</name>
</gene>
<dbReference type="RefSeq" id="WP_236883052.1">
    <property type="nucleotide sequence ID" value="NZ_CP137757.1"/>
</dbReference>
<dbReference type="EMBL" id="CP137757">
    <property type="protein sequence ID" value="WPF24352.1"/>
    <property type="molecule type" value="Genomic_DNA"/>
</dbReference>
<keyword evidence="2" id="KW-1185">Reference proteome</keyword>
<accession>A0AAU0PYJ1</accession>
<evidence type="ECO:0000313" key="2">
    <source>
        <dbReference type="Proteomes" id="UP001174314"/>
    </source>
</evidence>
<protein>
    <recommendedName>
        <fullName evidence="3">Holin</fullName>
    </recommendedName>
</protein>
<sequence>MSDAGFVQEVVDDYVATQPWWDRRKNTIIAVAGLVLQIAQVVAVYAAGGPEWASVALAGVIGVCEALVHATAKGAVTPSMGECLGDVAAQITPSSEPEPIPVATGLPLEGEAPTVADYYNNSKEAGR</sequence>
<dbReference type="KEGG" id="cpsk:Q0N40_07325"/>